<evidence type="ECO:0000313" key="2">
    <source>
        <dbReference type="Proteomes" id="UP000245207"/>
    </source>
</evidence>
<organism evidence="1 2">
    <name type="scientific">Artemisia annua</name>
    <name type="common">Sweet wormwood</name>
    <dbReference type="NCBI Taxonomy" id="35608"/>
    <lineage>
        <taxon>Eukaryota</taxon>
        <taxon>Viridiplantae</taxon>
        <taxon>Streptophyta</taxon>
        <taxon>Embryophyta</taxon>
        <taxon>Tracheophyta</taxon>
        <taxon>Spermatophyta</taxon>
        <taxon>Magnoliopsida</taxon>
        <taxon>eudicotyledons</taxon>
        <taxon>Gunneridae</taxon>
        <taxon>Pentapetalae</taxon>
        <taxon>asterids</taxon>
        <taxon>campanulids</taxon>
        <taxon>Asterales</taxon>
        <taxon>Asteraceae</taxon>
        <taxon>Asteroideae</taxon>
        <taxon>Anthemideae</taxon>
        <taxon>Artemisiinae</taxon>
        <taxon>Artemisia</taxon>
    </lineage>
</organism>
<sequence>MDSIKCSGSNPYWLLLQGVCYIGKHQTKRQEMLRKCPATKFSIPNTWTLDNDVTLVFGKYTQGFGYFGDVQVQAQRNEDLEELRELSSGRFGIVYHGKWRGTYVAIKRIKKSCFATQSSDQHYDCGLEQGGGGRFSRIREVDNNGSWLGIQRHLL</sequence>
<dbReference type="Gene3D" id="3.30.200.20">
    <property type="entry name" value="Phosphorylase Kinase, domain 1"/>
    <property type="match status" value="1"/>
</dbReference>
<dbReference type="SUPFAM" id="SSF56112">
    <property type="entry name" value="Protein kinase-like (PK-like)"/>
    <property type="match status" value="1"/>
</dbReference>
<gene>
    <name evidence="1" type="ORF">CTI12_AA410760</name>
</gene>
<protein>
    <submittedName>
        <fullName evidence="1">Uncharacterized protein</fullName>
    </submittedName>
</protein>
<reference evidence="1 2" key="1">
    <citation type="journal article" date="2018" name="Mol. Plant">
        <title>The genome of Artemisia annua provides insight into the evolution of Asteraceae family and artemisinin biosynthesis.</title>
        <authorList>
            <person name="Shen Q."/>
            <person name="Zhang L."/>
            <person name="Liao Z."/>
            <person name="Wang S."/>
            <person name="Yan T."/>
            <person name="Shi P."/>
            <person name="Liu M."/>
            <person name="Fu X."/>
            <person name="Pan Q."/>
            <person name="Wang Y."/>
            <person name="Lv Z."/>
            <person name="Lu X."/>
            <person name="Zhang F."/>
            <person name="Jiang W."/>
            <person name="Ma Y."/>
            <person name="Chen M."/>
            <person name="Hao X."/>
            <person name="Li L."/>
            <person name="Tang Y."/>
            <person name="Lv G."/>
            <person name="Zhou Y."/>
            <person name="Sun X."/>
            <person name="Brodelius P.E."/>
            <person name="Rose J.K.C."/>
            <person name="Tang K."/>
        </authorList>
    </citation>
    <scope>NUCLEOTIDE SEQUENCE [LARGE SCALE GENOMIC DNA]</scope>
    <source>
        <strain evidence="2">cv. Huhao1</strain>
        <tissue evidence="1">Leaf</tissue>
    </source>
</reference>
<dbReference type="STRING" id="35608.A0A2U1KZR2"/>
<comment type="caution">
    <text evidence="1">The sequence shown here is derived from an EMBL/GenBank/DDBJ whole genome shotgun (WGS) entry which is preliminary data.</text>
</comment>
<dbReference type="Proteomes" id="UP000245207">
    <property type="component" value="Unassembled WGS sequence"/>
</dbReference>
<name>A0A2U1KZR2_ARTAN</name>
<accession>A0A2U1KZR2</accession>
<keyword evidence="2" id="KW-1185">Reference proteome</keyword>
<dbReference type="EMBL" id="PKPP01012560">
    <property type="protein sequence ID" value="PWA42194.1"/>
    <property type="molecule type" value="Genomic_DNA"/>
</dbReference>
<dbReference type="InterPro" id="IPR011009">
    <property type="entry name" value="Kinase-like_dom_sf"/>
</dbReference>
<dbReference type="OrthoDB" id="4062651at2759"/>
<dbReference type="AlphaFoldDB" id="A0A2U1KZR2"/>
<evidence type="ECO:0000313" key="1">
    <source>
        <dbReference type="EMBL" id="PWA42194.1"/>
    </source>
</evidence>
<proteinExistence type="predicted"/>